<protein>
    <submittedName>
        <fullName evidence="1">Uncharacterized protein</fullName>
    </submittedName>
</protein>
<name>A0A8J6J0S0_9FIRM</name>
<evidence type="ECO:0000313" key="2">
    <source>
        <dbReference type="Proteomes" id="UP000628736"/>
    </source>
</evidence>
<evidence type="ECO:0000313" key="1">
    <source>
        <dbReference type="EMBL" id="MBC5721844.1"/>
    </source>
</evidence>
<reference evidence="1" key="1">
    <citation type="submission" date="2020-08" db="EMBL/GenBank/DDBJ databases">
        <title>Genome public.</title>
        <authorList>
            <person name="Liu C."/>
            <person name="Sun Q."/>
        </authorList>
    </citation>
    <scope>NUCLEOTIDE SEQUENCE</scope>
    <source>
        <strain evidence="1">NSJ-23</strain>
    </source>
</reference>
<sequence length="79" mass="9208">MELHKVLFEMEDPMNRLRDGICALWVMSLAVDREDSDLSSGFHALWDYLDQMYDRLHTQFYACIELCQAEHKGSAPAQD</sequence>
<organism evidence="1 2">
    <name type="scientific">Flintibacter hominis</name>
    <dbReference type="NCBI Taxonomy" id="2763048"/>
    <lineage>
        <taxon>Bacteria</taxon>
        <taxon>Bacillati</taxon>
        <taxon>Bacillota</taxon>
        <taxon>Clostridia</taxon>
        <taxon>Eubacteriales</taxon>
        <taxon>Flintibacter</taxon>
    </lineage>
</organism>
<dbReference type="AlphaFoldDB" id="A0A8J6J0S0"/>
<dbReference type="RefSeq" id="WP_147571016.1">
    <property type="nucleotide sequence ID" value="NZ_JACOPO010000002.1"/>
</dbReference>
<keyword evidence="2" id="KW-1185">Reference proteome</keyword>
<dbReference type="EMBL" id="JACOPO010000002">
    <property type="protein sequence ID" value="MBC5721844.1"/>
    <property type="molecule type" value="Genomic_DNA"/>
</dbReference>
<proteinExistence type="predicted"/>
<accession>A0A8J6J0S0</accession>
<gene>
    <name evidence="1" type="ORF">H8S11_03285</name>
</gene>
<dbReference type="Proteomes" id="UP000628736">
    <property type="component" value="Unassembled WGS sequence"/>
</dbReference>
<comment type="caution">
    <text evidence="1">The sequence shown here is derived from an EMBL/GenBank/DDBJ whole genome shotgun (WGS) entry which is preliminary data.</text>
</comment>